<dbReference type="PANTHER" id="PTHR47219:SF20">
    <property type="entry name" value="TBC1 DOMAIN FAMILY MEMBER 2B"/>
    <property type="match status" value="1"/>
</dbReference>
<gene>
    <name evidence="3" type="ORF">KFE25_013259</name>
</gene>
<dbReference type="PANTHER" id="PTHR47219">
    <property type="entry name" value="RAB GTPASE-ACTIVATING PROTEIN 1-LIKE"/>
    <property type="match status" value="1"/>
</dbReference>
<dbReference type="GO" id="GO:0005096">
    <property type="term" value="F:GTPase activator activity"/>
    <property type="evidence" value="ECO:0007669"/>
    <property type="project" value="TreeGrafter"/>
</dbReference>
<feature type="region of interest" description="Disordered" evidence="1">
    <location>
        <begin position="229"/>
        <end position="264"/>
    </location>
</feature>
<protein>
    <recommendedName>
        <fullName evidence="2">Rab-GAP TBC domain-containing protein</fullName>
    </recommendedName>
</protein>
<evidence type="ECO:0000259" key="2">
    <source>
        <dbReference type="PROSITE" id="PS50086"/>
    </source>
</evidence>
<dbReference type="Proteomes" id="UP000751190">
    <property type="component" value="Unassembled WGS sequence"/>
</dbReference>
<evidence type="ECO:0000313" key="3">
    <source>
        <dbReference type="EMBL" id="KAG8468176.1"/>
    </source>
</evidence>
<comment type="caution">
    <text evidence="3">The sequence shown here is derived from an EMBL/GenBank/DDBJ whole genome shotgun (WGS) entry which is preliminary data.</text>
</comment>
<dbReference type="Pfam" id="PF00566">
    <property type="entry name" value="RabGAP-TBC"/>
    <property type="match status" value="1"/>
</dbReference>
<dbReference type="InterPro" id="IPR035969">
    <property type="entry name" value="Rab-GAP_TBC_sf"/>
</dbReference>
<dbReference type="SUPFAM" id="SSF47923">
    <property type="entry name" value="Ypt/Rab-GAP domain of gyp1p"/>
    <property type="match status" value="2"/>
</dbReference>
<dbReference type="Gene3D" id="1.10.8.270">
    <property type="entry name" value="putative rabgap domain of human tbc1 domain family member 14 like domains"/>
    <property type="match status" value="1"/>
</dbReference>
<feature type="compositionally biased region" description="Basic and acidic residues" evidence="1">
    <location>
        <begin position="238"/>
        <end position="250"/>
    </location>
</feature>
<dbReference type="EMBL" id="JAGTXO010000004">
    <property type="protein sequence ID" value="KAG8468176.1"/>
    <property type="molecule type" value="Genomic_DNA"/>
</dbReference>
<dbReference type="OrthoDB" id="294251at2759"/>
<evidence type="ECO:0000256" key="1">
    <source>
        <dbReference type="SAM" id="MobiDB-lite"/>
    </source>
</evidence>
<keyword evidence="4" id="KW-1185">Reference proteome</keyword>
<name>A0A8J5XG21_DIALT</name>
<organism evidence="3 4">
    <name type="scientific">Diacronema lutheri</name>
    <name type="common">Unicellular marine alga</name>
    <name type="synonym">Monochrysis lutheri</name>
    <dbReference type="NCBI Taxonomy" id="2081491"/>
    <lineage>
        <taxon>Eukaryota</taxon>
        <taxon>Haptista</taxon>
        <taxon>Haptophyta</taxon>
        <taxon>Pavlovophyceae</taxon>
        <taxon>Pavlovales</taxon>
        <taxon>Pavlovaceae</taxon>
        <taxon>Diacronema</taxon>
    </lineage>
</organism>
<dbReference type="GO" id="GO:0031267">
    <property type="term" value="F:small GTPase binding"/>
    <property type="evidence" value="ECO:0007669"/>
    <property type="project" value="TreeGrafter"/>
</dbReference>
<dbReference type="InterPro" id="IPR050302">
    <property type="entry name" value="Rab_GAP_TBC_domain"/>
</dbReference>
<proteinExistence type="predicted"/>
<dbReference type="InterPro" id="IPR000195">
    <property type="entry name" value="Rab-GAP-TBC_dom"/>
</dbReference>
<feature type="domain" description="Rab-GAP TBC" evidence="2">
    <location>
        <begin position="1"/>
        <end position="191"/>
    </location>
</feature>
<dbReference type="AlphaFoldDB" id="A0A8J5XG21"/>
<evidence type="ECO:0000313" key="4">
    <source>
        <dbReference type="Proteomes" id="UP000751190"/>
    </source>
</evidence>
<reference evidence="3" key="1">
    <citation type="submission" date="2021-05" db="EMBL/GenBank/DDBJ databases">
        <title>The genome of the haptophyte Pavlova lutheri (Diacronema luteri, Pavlovales) - a model for lipid biosynthesis in eukaryotic algae.</title>
        <authorList>
            <person name="Hulatt C.J."/>
            <person name="Posewitz M.C."/>
        </authorList>
    </citation>
    <scope>NUCLEOTIDE SEQUENCE</scope>
    <source>
        <strain evidence="3">NIVA-4/92</strain>
    </source>
</reference>
<dbReference type="PROSITE" id="PS50086">
    <property type="entry name" value="TBC_RABGAP"/>
    <property type="match status" value="1"/>
</dbReference>
<accession>A0A8J5XG21</accession>
<dbReference type="Gene3D" id="1.10.472.80">
    <property type="entry name" value="Ypt/Rab-GAP domain of gyp1p, domain 3"/>
    <property type="match status" value="1"/>
</dbReference>
<sequence>MADAARRRRQWSAIAAEKKATDVRLMGSETVTYLQLIVRASQDLDAAKVERQIDKDVRRVPLAVQDPAALKRILTAFAARYAEGGYCQGLNFIASLLLTVVEEEEAFWLVCLLVEDILPPGFYSTELHGSKAEVHVLTQLVARYLPNINPLLARWSLTLEPFAFAWIMCLFVGELPLHLLLDVWDRLLKDGVTVLSRAGLSLLRIHEKALSAAGSMDDAMLAMQSHRVWATGGPPQTPERRPRKDDDGSMRDAGPQAASPSINGKEVHSDVYNTISFVSALQLYDQVLPDQLEGIRRVALHQLLSVHRSVLLRESMLQLSKHNRALVAATHANGAHTAEREEALGWRQTVEALRLLDQELQARVAAIEAGLATPEPAQNGGSARVDACGGYAVACRLRGHVFDAHAALERFVVGARQLPSPARGADAPGAPAAESTSMYDQACLKAGAKVLGLLADLLDVIDQQRERAQPLCAASVRRAKDAHRHDRLAKCLRARAVS</sequence>
<dbReference type="SMART" id="SM00164">
    <property type="entry name" value="TBC"/>
    <property type="match status" value="1"/>
</dbReference>